<dbReference type="EMBL" id="KI913174">
    <property type="protein sequence ID" value="ETV69600.1"/>
    <property type="molecule type" value="Genomic_DNA"/>
</dbReference>
<dbReference type="GeneID" id="20816735"/>
<protein>
    <submittedName>
        <fullName evidence="1">Uncharacterized protein</fullName>
    </submittedName>
</protein>
<dbReference type="RefSeq" id="XP_009840927.1">
    <property type="nucleotide sequence ID" value="XM_009842625.1"/>
</dbReference>
<evidence type="ECO:0000313" key="1">
    <source>
        <dbReference type="EMBL" id="ETV69600.1"/>
    </source>
</evidence>
<gene>
    <name evidence="1" type="ORF">H257_14739</name>
</gene>
<accession>W4FQ53</accession>
<sequence>MSEASMLIPTLSKAVVAARLKQLWMDNTLLHTSDRMTDWQARFMDIVTDEAAEDIDFFDPQAVIQALMHDIKPDGAKALVRNSYDFDDKEIKFNSPKFWSHVRGVLSNERAVAVPAPTTVLAAEVKRLQDNATLTAAKVKRLTPEATTRPACGDGGSDSCGSILRPPAPLVGRAKASRGNGNVAKLKTVLAISHPEVV</sequence>
<organism evidence="1">
    <name type="scientific">Aphanomyces astaci</name>
    <name type="common">Crayfish plague agent</name>
    <dbReference type="NCBI Taxonomy" id="112090"/>
    <lineage>
        <taxon>Eukaryota</taxon>
        <taxon>Sar</taxon>
        <taxon>Stramenopiles</taxon>
        <taxon>Oomycota</taxon>
        <taxon>Saprolegniomycetes</taxon>
        <taxon>Saprolegniales</taxon>
        <taxon>Verrucalvaceae</taxon>
        <taxon>Aphanomyces</taxon>
    </lineage>
</organism>
<name>W4FQ53_APHAT</name>
<reference evidence="1" key="1">
    <citation type="submission" date="2013-12" db="EMBL/GenBank/DDBJ databases">
        <title>The Genome Sequence of Aphanomyces astaci APO3.</title>
        <authorList>
            <consortium name="The Broad Institute Genomics Platform"/>
            <person name="Russ C."/>
            <person name="Tyler B."/>
            <person name="van West P."/>
            <person name="Dieguez-Uribeondo J."/>
            <person name="Young S.K."/>
            <person name="Zeng Q."/>
            <person name="Gargeya S."/>
            <person name="Fitzgerald M."/>
            <person name="Abouelleil A."/>
            <person name="Alvarado L."/>
            <person name="Chapman S.B."/>
            <person name="Gainer-Dewar J."/>
            <person name="Goldberg J."/>
            <person name="Griggs A."/>
            <person name="Gujja S."/>
            <person name="Hansen M."/>
            <person name="Howarth C."/>
            <person name="Imamovic A."/>
            <person name="Ireland A."/>
            <person name="Larimer J."/>
            <person name="McCowan C."/>
            <person name="Murphy C."/>
            <person name="Pearson M."/>
            <person name="Poon T.W."/>
            <person name="Priest M."/>
            <person name="Roberts A."/>
            <person name="Saif S."/>
            <person name="Shea T."/>
            <person name="Sykes S."/>
            <person name="Wortman J."/>
            <person name="Nusbaum C."/>
            <person name="Birren B."/>
        </authorList>
    </citation>
    <scope>NUCLEOTIDE SEQUENCE [LARGE SCALE GENOMIC DNA]</scope>
    <source>
        <strain evidence="1">APO3</strain>
    </source>
</reference>
<dbReference type="AlphaFoldDB" id="W4FQ53"/>
<proteinExistence type="predicted"/>
<dbReference type="VEuPathDB" id="FungiDB:H257_14739"/>